<dbReference type="EMBL" id="CP029619">
    <property type="protein sequence ID" value="AWN82037.1"/>
    <property type="molecule type" value="Genomic_DNA"/>
</dbReference>
<keyword evidence="4" id="KW-1003">Cell membrane</keyword>
<dbReference type="RefSeq" id="WP_109997436.1">
    <property type="nucleotide sequence ID" value="NZ_CP029619.1"/>
</dbReference>
<evidence type="ECO:0000256" key="9">
    <source>
        <dbReference type="SAM" id="Phobius"/>
    </source>
</evidence>
<dbReference type="Proteomes" id="UP000245872">
    <property type="component" value="Chromosome"/>
</dbReference>
<feature type="transmembrane region" description="Helical" evidence="9">
    <location>
        <begin position="6"/>
        <end position="29"/>
    </location>
</feature>
<dbReference type="InterPro" id="IPR001626">
    <property type="entry name" value="ABC_TroCD"/>
</dbReference>
<dbReference type="OrthoDB" id="9788905at2"/>
<dbReference type="Gene3D" id="1.10.3470.10">
    <property type="entry name" value="ABC transporter involved in vitamin B12 uptake, BtuC"/>
    <property type="match status" value="1"/>
</dbReference>
<feature type="transmembrane region" description="Helical" evidence="9">
    <location>
        <begin position="38"/>
        <end position="55"/>
    </location>
</feature>
<dbReference type="GO" id="GO:0055085">
    <property type="term" value="P:transmembrane transport"/>
    <property type="evidence" value="ECO:0007669"/>
    <property type="project" value="InterPro"/>
</dbReference>
<dbReference type="CDD" id="cd06550">
    <property type="entry name" value="TM_ABC_iron-siderophores_like"/>
    <property type="match status" value="1"/>
</dbReference>
<comment type="similarity">
    <text evidence="2 8">Belongs to the ABC-3 integral membrane protein family.</text>
</comment>
<dbReference type="KEGG" id="cher:DK880_00727"/>
<protein>
    <submittedName>
        <fullName evidence="10">Manganese transport system membrane protein MntB</fullName>
    </submittedName>
</protein>
<keyword evidence="6 9" id="KW-1133">Transmembrane helix</keyword>
<evidence type="ECO:0000256" key="8">
    <source>
        <dbReference type="RuleBase" id="RU003943"/>
    </source>
</evidence>
<dbReference type="SUPFAM" id="SSF81345">
    <property type="entry name" value="ABC transporter involved in vitamin B12 uptake, BtuC"/>
    <property type="match status" value="1"/>
</dbReference>
<proteinExistence type="inferred from homology"/>
<dbReference type="Pfam" id="PF00950">
    <property type="entry name" value="ABC-3"/>
    <property type="match status" value="1"/>
</dbReference>
<accession>A0A2Z3L9K2</accession>
<feature type="transmembrane region" description="Helical" evidence="9">
    <location>
        <begin position="206"/>
        <end position="226"/>
    </location>
</feature>
<reference evidence="10 11" key="1">
    <citation type="submission" date="2018-05" db="EMBL/GenBank/DDBJ databases">
        <title>Candidatus Cardinium hertigii Genome Assembly.</title>
        <authorList>
            <person name="Showmaker K.C."/>
            <person name="Walden K.O."/>
            <person name="Fields C.J."/>
            <person name="Lambert K.N."/>
            <person name="Hudson M.E."/>
        </authorList>
    </citation>
    <scope>NUCLEOTIDE SEQUENCE [LARGE SCALE GENOMIC DNA]</scope>
    <source>
        <strain evidence="11">cHgTN10</strain>
    </source>
</reference>
<feature type="transmembrane region" description="Helical" evidence="9">
    <location>
        <begin position="233"/>
        <end position="252"/>
    </location>
</feature>
<keyword evidence="3 8" id="KW-0813">Transport</keyword>
<feature type="transmembrane region" description="Helical" evidence="9">
    <location>
        <begin position="61"/>
        <end position="80"/>
    </location>
</feature>
<evidence type="ECO:0000256" key="3">
    <source>
        <dbReference type="ARBA" id="ARBA00022448"/>
    </source>
</evidence>
<organism evidence="10 11">
    <name type="scientific">Candidatus Cardinium hertigii</name>
    <dbReference type="NCBI Taxonomy" id="247481"/>
    <lineage>
        <taxon>Bacteria</taxon>
        <taxon>Pseudomonadati</taxon>
        <taxon>Bacteroidota</taxon>
        <taxon>Cytophagia</taxon>
        <taxon>Cytophagales</taxon>
        <taxon>Amoebophilaceae</taxon>
        <taxon>Candidatus Cardinium</taxon>
    </lineage>
</organism>
<feature type="transmembrane region" description="Helical" evidence="9">
    <location>
        <begin position="92"/>
        <end position="110"/>
    </location>
</feature>
<evidence type="ECO:0000256" key="4">
    <source>
        <dbReference type="ARBA" id="ARBA00022475"/>
    </source>
</evidence>
<evidence type="ECO:0000256" key="5">
    <source>
        <dbReference type="ARBA" id="ARBA00022692"/>
    </source>
</evidence>
<evidence type="ECO:0000256" key="2">
    <source>
        <dbReference type="ARBA" id="ARBA00008034"/>
    </source>
</evidence>
<gene>
    <name evidence="10" type="primary">mntB_2</name>
    <name evidence="10" type="ORF">DK880_00727</name>
</gene>
<dbReference type="InterPro" id="IPR037294">
    <property type="entry name" value="ABC_BtuC-like"/>
</dbReference>
<dbReference type="AlphaFoldDB" id="A0A2Z3L9K2"/>
<evidence type="ECO:0000313" key="10">
    <source>
        <dbReference type="EMBL" id="AWN82037.1"/>
    </source>
</evidence>
<dbReference type="PANTHER" id="PTHR30477">
    <property type="entry name" value="ABC-TRANSPORTER METAL-BINDING PROTEIN"/>
    <property type="match status" value="1"/>
</dbReference>
<dbReference type="GO" id="GO:0010043">
    <property type="term" value="P:response to zinc ion"/>
    <property type="evidence" value="ECO:0007669"/>
    <property type="project" value="TreeGrafter"/>
</dbReference>
<evidence type="ECO:0000313" key="11">
    <source>
        <dbReference type="Proteomes" id="UP000245872"/>
    </source>
</evidence>
<keyword evidence="5 8" id="KW-0812">Transmembrane</keyword>
<sequence>MITADAFWTILVATLASINCSLVGTYLILRKVAMVGDAIAHATLPGIVIALLVTGSKHSSILVVGAGMTGLLVTFLIAFLEKKVKVQADAAIGINFTFLFALGVILFSFFSRKIDLDPECSLYGELATVPLDVYRTATGISLGPKAFYTVCIALLINLFFLLIGYKQLFVSTFDPQFAQSIGIRTTSWHYLLMAITALTTVATFEIAGAILVVALLIVPPTTIYLVTKCFKHLLVCSILFAMLMSIGGYYLSCLFNSSMAAAMVTVGGCLFLVVYLFVRFKNR</sequence>
<evidence type="ECO:0000256" key="1">
    <source>
        <dbReference type="ARBA" id="ARBA00004651"/>
    </source>
</evidence>
<comment type="subcellular location">
    <subcellularLocation>
        <location evidence="1 8">Cell membrane</location>
        <topology evidence="1 8">Multi-pass membrane protein</topology>
    </subcellularLocation>
</comment>
<keyword evidence="7 9" id="KW-0472">Membrane</keyword>
<evidence type="ECO:0000256" key="7">
    <source>
        <dbReference type="ARBA" id="ARBA00023136"/>
    </source>
</evidence>
<dbReference type="PANTHER" id="PTHR30477:SF8">
    <property type="entry name" value="METAL TRANSPORT SYSTEM MEMBRANE PROTEIN CT_070-RELATED"/>
    <property type="match status" value="1"/>
</dbReference>
<name>A0A2Z3L9K2_9BACT</name>
<keyword evidence="11" id="KW-1185">Reference proteome</keyword>
<dbReference type="GO" id="GO:0043190">
    <property type="term" value="C:ATP-binding cassette (ABC) transporter complex"/>
    <property type="evidence" value="ECO:0007669"/>
    <property type="project" value="InterPro"/>
</dbReference>
<evidence type="ECO:0000256" key="6">
    <source>
        <dbReference type="ARBA" id="ARBA00022989"/>
    </source>
</evidence>
<feature type="transmembrane region" description="Helical" evidence="9">
    <location>
        <begin position="258"/>
        <end position="278"/>
    </location>
</feature>
<feature type="transmembrane region" description="Helical" evidence="9">
    <location>
        <begin position="146"/>
        <end position="165"/>
    </location>
</feature>